<accession>A0A7C1AWL1</accession>
<organism evidence="3">
    <name type="scientific">Thermodesulforhabdus norvegica</name>
    <dbReference type="NCBI Taxonomy" id="39841"/>
    <lineage>
        <taxon>Bacteria</taxon>
        <taxon>Pseudomonadati</taxon>
        <taxon>Thermodesulfobacteriota</taxon>
        <taxon>Syntrophobacteria</taxon>
        <taxon>Syntrophobacterales</taxon>
        <taxon>Thermodesulforhabdaceae</taxon>
        <taxon>Thermodesulforhabdus</taxon>
    </lineage>
</organism>
<dbReference type="Gene3D" id="3.40.50.300">
    <property type="entry name" value="P-loop containing nucleotide triphosphate hydrolases"/>
    <property type="match status" value="2"/>
</dbReference>
<dbReference type="Pfam" id="PF04851">
    <property type="entry name" value="ResIII"/>
    <property type="match status" value="1"/>
</dbReference>
<evidence type="ECO:0000259" key="2">
    <source>
        <dbReference type="PROSITE" id="PS51194"/>
    </source>
</evidence>
<keyword evidence="3" id="KW-0547">Nucleotide-binding</keyword>
<evidence type="ECO:0000313" key="3">
    <source>
        <dbReference type="EMBL" id="HDL90031.1"/>
    </source>
</evidence>
<dbReference type="InterPro" id="IPR027417">
    <property type="entry name" value="P-loop_NTPase"/>
</dbReference>
<feature type="domain" description="Helicase C-terminal" evidence="2">
    <location>
        <begin position="318"/>
        <end position="483"/>
    </location>
</feature>
<protein>
    <submittedName>
        <fullName evidence="3">DEAD/DEAH box helicase</fullName>
    </submittedName>
</protein>
<dbReference type="SMART" id="SM00487">
    <property type="entry name" value="DEXDc"/>
    <property type="match status" value="1"/>
</dbReference>
<dbReference type="GO" id="GO:0005829">
    <property type="term" value="C:cytosol"/>
    <property type="evidence" value="ECO:0007669"/>
    <property type="project" value="TreeGrafter"/>
</dbReference>
<dbReference type="GO" id="GO:0003677">
    <property type="term" value="F:DNA binding"/>
    <property type="evidence" value="ECO:0007669"/>
    <property type="project" value="InterPro"/>
</dbReference>
<reference evidence="3" key="1">
    <citation type="journal article" date="2020" name="mSystems">
        <title>Genome- and Community-Level Interaction Insights into Carbon Utilization and Element Cycling Functions of Hydrothermarchaeota in Hydrothermal Sediment.</title>
        <authorList>
            <person name="Zhou Z."/>
            <person name="Liu Y."/>
            <person name="Xu W."/>
            <person name="Pan J."/>
            <person name="Luo Z.H."/>
            <person name="Li M."/>
        </authorList>
    </citation>
    <scope>NUCLEOTIDE SEQUENCE [LARGE SCALE GENOMIC DNA]</scope>
    <source>
        <strain evidence="3">HyVt-19</strain>
    </source>
</reference>
<dbReference type="GO" id="GO:0016787">
    <property type="term" value="F:hydrolase activity"/>
    <property type="evidence" value="ECO:0007669"/>
    <property type="project" value="InterPro"/>
</dbReference>
<dbReference type="InterPro" id="IPR050742">
    <property type="entry name" value="Helicase_Restrict-Modif_Enz"/>
</dbReference>
<dbReference type="PROSITE" id="PS51194">
    <property type="entry name" value="HELICASE_CTER"/>
    <property type="match status" value="1"/>
</dbReference>
<dbReference type="InterPro" id="IPR006935">
    <property type="entry name" value="Helicase/UvrB_N"/>
</dbReference>
<dbReference type="InterPro" id="IPR001650">
    <property type="entry name" value="Helicase_C-like"/>
</dbReference>
<dbReference type="GO" id="GO:0005524">
    <property type="term" value="F:ATP binding"/>
    <property type="evidence" value="ECO:0007669"/>
    <property type="project" value="InterPro"/>
</dbReference>
<dbReference type="PROSITE" id="PS51192">
    <property type="entry name" value="HELICASE_ATP_BIND_1"/>
    <property type="match status" value="1"/>
</dbReference>
<dbReference type="PANTHER" id="PTHR47396">
    <property type="entry name" value="TYPE I RESTRICTION ENZYME ECOKI R PROTEIN"/>
    <property type="match status" value="1"/>
</dbReference>
<dbReference type="AlphaFoldDB" id="A0A7C1AWL1"/>
<sequence>MKWPHELPFKTGDWVFHRHQGKVLLTKISSSEVKVRTKHGDEIRMSYERAIEMLLPIERERTFGARDSKTTIRREQEQTKMANSYDPLPVISYSSDSIEYHPSPIEDKQDFLARPYQIEALKALTNCFSKHRSGILALPTGSGKTFVAAKWICDRFIRSGKKVIWIAHRIELLEQAYATFTKLLQPSMAHSITWWAGGRPKNPYGRLVLVSIMAARNFPPMHTDLLVIDEAHHEPAQTYRFFQDRISFEKHLGLTATPKRLDEKRLGYESIAYQKTFMSLVSEGWLARPMPVIPKTRLNFILERRMDDFSEESLATLDTDERNEFIAEHWSSNAEMYGKTLVFALNRAHARRLTNVFSLKRPDKRIAYIVSGEGSQDERFQKVARFRNGEIDVLINCRIFTEGFDCPDVRTIMITRPTLSTTLYLQMIGRGTRVTPNKKSFYLVDFEDDLGRFQAELIRPWYLGDEQEISIGASLIPKERKWEYENFPEWLKKKIEVAPVELSLIAGYVTFILENEEDGFLVHKEDEQTFIKIWSRLEEEADSSKPIQLARSAERYFAEMNPKRVPLPGLLYASMALVDNNARYVSLKEPQISDDIMEFLSDVDISEEELANITNAIDDIYAVIKFTFDEIDQELRWKEIYESERDSFDRATKELDRKRELRGFDLQRAITKIYDDFLVDSHITPYEWERFAISRIKNPDTSVLYVDVYTP</sequence>
<feature type="domain" description="Helicase ATP-binding" evidence="1">
    <location>
        <begin position="125"/>
        <end position="264"/>
    </location>
</feature>
<dbReference type="GO" id="GO:0004386">
    <property type="term" value="F:helicase activity"/>
    <property type="evidence" value="ECO:0007669"/>
    <property type="project" value="UniProtKB-KW"/>
</dbReference>
<comment type="caution">
    <text evidence="3">The sequence shown here is derived from an EMBL/GenBank/DDBJ whole genome shotgun (WGS) entry which is preliminary data.</text>
</comment>
<name>A0A7C1AWL1_9BACT</name>
<dbReference type="Proteomes" id="UP000886355">
    <property type="component" value="Unassembled WGS sequence"/>
</dbReference>
<dbReference type="SUPFAM" id="SSF52540">
    <property type="entry name" value="P-loop containing nucleoside triphosphate hydrolases"/>
    <property type="match status" value="1"/>
</dbReference>
<dbReference type="InterPro" id="IPR014001">
    <property type="entry name" value="Helicase_ATP-bd"/>
</dbReference>
<gene>
    <name evidence="3" type="ORF">ENG14_03915</name>
</gene>
<evidence type="ECO:0000259" key="1">
    <source>
        <dbReference type="PROSITE" id="PS51192"/>
    </source>
</evidence>
<proteinExistence type="predicted"/>
<dbReference type="Pfam" id="PF00271">
    <property type="entry name" value="Helicase_C"/>
    <property type="match status" value="1"/>
</dbReference>
<keyword evidence="3" id="KW-0347">Helicase</keyword>
<dbReference type="SMART" id="SM00490">
    <property type="entry name" value="HELICc"/>
    <property type="match status" value="1"/>
</dbReference>
<dbReference type="PANTHER" id="PTHR47396:SF1">
    <property type="entry name" value="ATP-DEPENDENT HELICASE IRC3-RELATED"/>
    <property type="match status" value="1"/>
</dbReference>
<keyword evidence="3" id="KW-0378">Hydrolase</keyword>
<keyword evidence="3" id="KW-0067">ATP-binding</keyword>
<dbReference type="EMBL" id="DQZW01000185">
    <property type="protein sequence ID" value="HDL90031.1"/>
    <property type="molecule type" value="Genomic_DNA"/>
</dbReference>